<dbReference type="EMBL" id="JAGPXC010000003">
    <property type="protein sequence ID" value="KAH6655489.1"/>
    <property type="molecule type" value="Genomic_DNA"/>
</dbReference>
<name>A0A9P8UP45_9PEZI</name>
<dbReference type="RefSeq" id="XP_045959754.1">
    <property type="nucleotide sequence ID" value="XM_046102487.1"/>
</dbReference>
<reference evidence="2" key="1">
    <citation type="journal article" date="2021" name="Nat. Commun.">
        <title>Genetic determinants of endophytism in the Arabidopsis root mycobiome.</title>
        <authorList>
            <person name="Mesny F."/>
            <person name="Miyauchi S."/>
            <person name="Thiergart T."/>
            <person name="Pickel B."/>
            <person name="Atanasova L."/>
            <person name="Karlsson M."/>
            <person name="Huettel B."/>
            <person name="Barry K.W."/>
            <person name="Haridas S."/>
            <person name="Chen C."/>
            <person name="Bauer D."/>
            <person name="Andreopoulos W."/>
            <person name="Pangilinan J."/>
            <person name="LaButti K."/>
            <person name="Riley R."/>
            <person name="Lipzen A."/>
            <person name="Clum A."/>
            <person name="Drula E."/>
            <person name="Henrissat B."/>
            <person name="Kohler A."/>
            <person name="Grigoriev I.V."/>
            <person name="Martin F.M."/>
            <person name="Hacquard S."/>
        </authorList>
    </citation>
    <scope>NUCLEOTIDE SEQUENCE</scope>
    <source>
        <strain evidence="2">MPI-SDFR-AT-0073</strain>
    </source>
</reference>
<proteinExistence type="predicted"/>
<gene>
    <name evidence="2" type="ORF">BKA67DRAFT_560841</name>
</gene>
<protein>
    <submittedName>
        <fullName evidence="2">Uncharacterized protein</fullName>
    </submittedName>
</protein>
<organism evidence="2 3">
    <name type="scientific">Truncatella angustata</name>
    <dbReference type="NCBI Taxonomy" id="152316"/>
    <lineage>
        <taxon>Eukaryota</taxon>
        <taxon>Fungi</taxon>
        <taxon>Dikarya</taxon>
        <taxon>Ascomycota</taxon>
        <taxon>Pezizomycotina</taxon>
        <taxon>Sordariomycetes</taxon>
        <taxon>Xylariomycetidae</taxon>
        <taxon>Amphisphaeriales</taxon>
        <taxon>Sporocadaceae</taxon>
        <taxon>Truncatella</taxon>
    </lineage>
</organism>
<evidence type="ECO:0000313" key="2">
    <source>
        <dbReference type="EMBL" id="KAH6655489.1"/>
    </source>
</evidence>
<dbReference type="GeneID" id="70131379"/>
<sequence length="474" mass="54428">MAPQPPPQSPLFGGQPTPDRPTASSNGHNHSSPSSSTNSRRAARSTRRQNAQTLLRQLSRVLREDYNNMPRTFGHVAANLYEFNVDLFAYQLSPASRTALAYTHPDFMYEITSDAIQGAGGYTYHALVNKFNAIGRGPAITIWQMPRQEYNEWMYLLEKDYIEHNMLYCQDCDHIHQVEHAIKNHNYPCYSKHRPLFYPTFHPDIHPLALYFIYLTKLRNNDWGTLGWEIDHPMDYYTHSWMAHGFELDAQRRHSAFVTADGIFLREQYQVRLLQPANGGIYQKHLFGCQHLQYEVKTWNGQNDYTLTVVYNNGRFTSWYMANLPYAPAIQGARPSPFRRLFSCSLCNRDFLFMPLTRQSPHLWPSGSFPPAGGALRHPKRMFTGFALTTWICVAWYRLQLPAALPPPVNAVGWPPVFPPSPGFRLEDVISSLVQPHVRTWRLNVCNIMPPLPSGTVCRAIEGPQFIYKLPSVP</sequence>
<feature type="compositionally biased region" description="Low complexity" evidence="1">
    <location>
        <begin position="23"/>
        <end position="40"/>
    </location>
</feature>
<comment type="caution">
    <text evidence="2">The sequence shown here is derived from an EMBL/GenBank/DDBJ whole genome shotgun (WGS) entry which is preliminary data.</text>
</comment>
<keyword evidence="3" id="KW-1185">Reference proteome</keyword>
<dbReference type="Proteomes" id="UP000758603">
    <property type="component" value="Unassembled WGS sequence"/>
</dbReference>
<feature type="region of interest" description="Disordered" evidence="1">
    <location>
        <begin position="1"/>
        <end position="49"/>
    </location>
</feature>
<evidence type="ECO:0000313" key="3">
    <source>
        <dbReference type="Proteomes" id="UP000758603"/>
    </source>
</evidence>
<evidence type="ECO:0000256" key="1">
    <source>
        <dbReference type="SAM" id="MobiDB-lite"/>
    </source>
</evidence>
<accession>A0A9P8UP45</accession>
<dbReference type="AlphaFoldDB" id="A0A9P8UP45"/>